<feature type="transmembrane region" description="Helical" evidence="1">
    <location>
        <begin position="103"/>
        <end position="123"/>
    </location>
</feature>
<dbReference type="EMBL" id="BJTG01000005">
    <property type="protein sequence ID" value="GEJ57675.1"/>
    <property type="molecule type" value="Genomic_DNA"/>
</dbReference>
<proteinExistence type="predicted"/>
<keyword evidence="2" id="KW-0732">Signal</keyword>
<name>A0A7I9VMP2_9BACT</name>
<sequence>MRLVALLTCLAFACATARQQVSGSDAPPAFPARVALAAPELELWMEGTHAIDPGEEARALAQSRTALAAALEGRGLDATAPEALLVVRARAIARTGERKDAQLWSAVGIVFVVVAIVVSAVLLSRSGSRSPRGGGARGVGPAPAFAPGARPVYFAPRPYVPAPVGFGFFVGLNVAVPAGPPPPYAGLPPAEAWLASRGWFDGDEVELQAELVDPATGAVRWHRTLRGGVDPRDAGAVAGLVDAALAGLPFGARQGALAAPSEPENP</sequence>
<dbReference type="Proteomes" id="UP000503640">
    <property type="component" value="Unassembled WGS sequence"/>
</dbReference>
<keyword evidence="1" id="KW-0812">Transmembrane</keyword>
<keyword evidence="1" id="KW-1133">Transmembrane helix</keyword>
<protein>
    <recommendedName>
        <fullName evidence="5">DUF4136 domain-containing protein</fullName>
    </recommendedName>
</protein>
<evidence type="ECO:0000256" key="2">
    <source>
        <dbReference type="SAM" id="SignalP"/>
    </source>
</evidence>
<evidence type="ECO:0000256" key="1">
    <source>
        <dbReference type="SAM" id="Phobius"/>
    </source>
</evidence>
<dbReference type="AlphaFoldDB" id="A0A7I9VMP2"/>
<evidence type="ECO:0000313" key="3">
    <source>
        <dbReference type="EMBL" id="GEJ57675.1"/>
    </source>
</evidence>
<dbReference type="RefSeq" id="WP_176065472.1">
    <property type="nucleotide sequence ID" value="NZ_BJTG01000005.1"/>
</dbReference>
<evidence type="ECO:0008006" key="5">
    <source>
        <dbReference type="Google" id="ProtNLM"/>
    </source>
</evidence>
<gene>
    <name evidence="3" type="ORF">AMYX_24160</name>
</gene>
<feature type="chain" id="PRO_5029672156" description="DUF4136 domain-containing protein" evidence="2">
    <location>
        <begin position="18"/>
        <end position="266"/>
    </location>
</feature>
<evidence type="ECO:0000313" key="4">
    <source>
        <dbReference type="Proteomes" id="UP000503640"/>
    </source>
</evidence>
<reference evidence="4" key="1">
    <citation type="journal article" date="2020" name="Appl. Environ. Microbiol.">
        <title>Diazotrophic Anaeromyxobacter Isolates from Soils.</title>
        <authorList>
            <person name="Masuda Y."/>
            <person name="Yamanaka H."/>
            <person name="Xu Z.X."/>
            <person name="Shiratori Y."/>
            <person name="Aono T."/>
            <person name="Amachi S."/>
            <person name="Senoo K."/>
            <person name="Itoh H."/>
        </authorList>
    </citation>
    <scope>NUCLEOTIDE SEQUENCE [LARGE SCALE GENOMIC DNA]</scope>
    <source>
        <strain evidence="4">R267</strain>
    </source>
</reference>
<organism evidence="3 4">
    <name type="scientific">Anaeromyxobacter diazotrophicus</name>
    <dbReference type="NCBI Taxonomy" id="2590199"/>
    <lineage>
        <taxon>Bacteria</taxon>
        <taxon>Pseudomonadati</taxon>
        <taxon>Myxococcota</taxon>
        <taxon>Myxococcia</taxon>
        <taxon>Myxococcales</taxon>
        <taxon>Cystobacterineae</taxon>
        <taxon>Anaeromyxobacteraceae</taxon>
        <taxon>Anaeromyxobacter</taxon>
    </lineage>
</organism>
<feature type="signal peptide" evidence="2">
    <location>
        <begin position="1"/>
        <end position="17"/>
    </location>
</feature>
<comment type="caution">
    <text evidence="3">The sequence shown here is derived from an EMBL/GenBank/DDBJ whole genome shotgun (WGS) entry which is preliminary data.</text>
</comment>
<accession>A0A7I9VMP2</accession>
<keyword evidence="4" id="KW-1185">Reference proteome</keyword>
<keyword evidence="1" id="KW-0472">Membrane</keyword>